<keyword evidence="3" id="KW-1185">Reference proteome</keyword>
<gene>
    <name evidence="2" type="ORF">ACFQ0R_01655</name>
</gene>
<accession>A0ABW3GQ48</accession>
<evidence type="ECO:0000313" key="3">
    <source>
        <dbReference type="Proteomes" id="UP001597049"/>
    </source>
</evidence>
<name>A0ABW3GQ48_9FLAO</name>
<dbReference type="Proteomes" id="UP001597049">
    <property type="component" value="Unassembled WGS sequence"/>
</dbReference>
<dbReference type="RefSeq" id="WP_379656632.1">
    <property type="nucleotide sequence ID" value="NZ_JBHTIV010000003.1"/>
</dbReference>
<organism evidence="2 3">
    <name type="scientific">Psychroflexus salinarum</name>
    <dbReference type="NCBI Taxonomy" id="546024"/>
    <lineage>
        <taxon>Bacteria</taxon>
        <taxon>Pseudomonadati</taxon>
        <taxon>Bacteroidota</taxon>
        <taxon>Flavobacteriia</taxon>
        <taxon>Flavobacteriales</taxon>
        <taxon>Flavobacteriaceae</taxon>
        <taxon>Psychroflexus</taxon>
    </lineage>
</organism>
<comment type="caution">
    <text evidence="2">The sequence shown here is derived from an EMBL/GenBank/DDBJ whole genome shotgun (WGS) entry which is preliminary data.</text>
</comment>
<dbReference type="EMBL" id="JBHTIV010000003">
    <property type="protein sequence ID" value="MFD0931295.1"/>
    <property type="molecule type" value="Genomic_DNA"/>
</dbReference>
<reference evidence="3" key="1">
    <citation type="journal article" date="2019" name="Int. J. Syst. Evol. Microbiol.">
        <title>The Global Catalogue of Microorganisms (GCM) 10K type strain sequencing project: providing services to taxonomists for standard genome sequencing and annotation.</title>
        <authorList>
            <consortium name="The Broad Institute Genomics Platform"/>
            <consortium name="The Broad Institute Genome Sequencing Center for Infectious Disease"/>
            <person name="Wu L."/>
            <person name="Ma J."/>
        </authorList>
    </citation>
    <scope>NUCLEOTIDE SEQUENCE [LARGE SCALE GENOMIC DNA]</scope>
    <source>
        <strain evidence="3">CCUG 56752</strain>
    </source>
</reference>
<evidence type="ECO:0000256" key="1">
    <source>
        <dbReference type="SAM" id="SignalP"/>
    </source>
</evidence>
<sequence length="306" mass="35693">MKTIIRISIFILFTNLLQAQINTTKVSESKPHPTKEYDSLKNFLGEDAMQYKGQTLYLKGKSESLREYGYDNFIKKMENGSNKENIYKCCDGYNSSYDSLNKRYFTVIDVIEKPDSYGTEFYLKLENQKSNEILFFDYSSRYSSSFPFITVGYFEKNKELLKGESFIFRKGILDGLNDIDTGNLITNELGQKWDYVDLTIEQKYYTLSVILENDKEEKITFSFSSIYGENARGVFEAEDAERYIRDYGIEAFNKMLNGKVLIGFTEEMVVDTWGKPESINRASYGDQWVYDGQYLYFKDGKLESFN</sequence>
<protein>
    <recommendedName>
        <fullName evidence="4">MORN repeat variant</fullName>
    </recommendedName>
</protein>
<proteinExistence type="predicted"/>
<evidence type="ECO:0000313" key="2">
    <source>
        <dbReference type="EMBL" id="MFD0931295.1"/>
    </source>
</evidence>
<feature type="chain" id="PRO_5045615024" description="MORN repeat variant" evidence="1">
    <location>
        <begin position="20"/>
        <end position="306"/>
    </location>
</feature>
<feature type="signal peptide" evidence="1">
    <location>
        <begin position="1"/>
        <end position="19"/>
    </location>
</feature>
<evidence type="ECO:0008006" key="4">
    <source>
        <dbReference type="Google" id="ProtNLM"/>
    </source>
</evidence>
<keyword evidence="1" id="KW-0732">Signal</keyword>